<name>A0ABQ1G6L1_9SPHN</name>
<reference evidence="4" key="1">
    <citation type="journal article" date="2019" name="Int. J. Syst. Evol. Microbiol.">
        <title>The Global Catalogue of Microorganisms (GCM) 10K type strain sequencing project: providing services to taxonomists for standard genome sequencing and annotation.</title>
        <authorList>
            <consortium name="The Broad Institute Genomics Platform"/>
            <consortium name="The Broad Institute Genome Sequencing Center for Infectious Disease"/>
            <person name="Wu L."/>
            <person name="Ma J."/>
        </authorList>
    </citation>
    <scope>NUCLEOTIDE SEQUENCE [LARGE SCALE GENOMIC DNA]</scope>
    <source>
        <strain evidence="4">CGMCC 1.10106</strain>
    </source>
</reference>
<comment type="caution">
    <text evidence="3">The sequence shown here is derived from an EMBL/GenBank/DDBJ whole genome shotgun (WGS) entry which is preliminary data.</text>
</comment>
<dbReference type="Pfam" id="PF11026">
    <property type="entry name" value="DUF2721"/>
    <property type="match status" value="1"/>
</dbReference>
<evidence type="ECO:0000313" key="4">
    <source>
        <dbReference type="Proteomes" id="UP000618591"/>
    </source>
</evidence>
<feature type="region of interest" description="Disordered" evidence="1">
    <location>
        <begin position="135"/>
        <end position="159"/>
    </location>
</feature>
<evidence type="ECO:0000256" key="1">
    <source>
        <dbReference type="SAM" id="MobiDB-lite"/>
    </source>
</evidence>
<dbReference type="InterPro" id="IPR021279">
    <property type="entry name" value="DUF2721"/>
</dbReference>
<feature type="transmembrane region" description="Helical" evidence="2">
    <location>
        <begin position="71"/>
        <end position="95"/>
    </location>
</feature>
<organism evidence="3 4">
    <name type="scientific">Sphingomonas psychrolutea</name>
    <dbReference type="NCBI Taxonomy" id="1259676"/>
    <lineage>
        <taxon>Bacteria</taxon>
        <taxon>Pseudomonadati</taxon>
        <taxon>Pseudomonadota</taxon>
        <taxon>Alphaproteobacteria</taxon>
        <taxon>Sphingomonadales</taxon>
        <taxon>Sphingomonadaceae</taxon>
        <taxon>Sphingomonas</taxon>
    </lineage>
</organism>
<feature type="transmembrane region" description="Helical" evidence="2">
    <location>
        <begin position="101"/>
        <end position="124"/>
    </location>
</feature>
<evidence type="ECO:0008006" key="5">
    <source>
        <dbReference type="Google" id="ProtNLM"/>
    </source>
</evidence>
<evidence type="ECO:0000313" key="3">
    <source>
        <dbReference type="EMBL" id="GGA37727.1"/>
    </source>
</evidence>
<accession>A0ABQ1G6L1</accession>
<dbReference type="RefSeq" id="WP_188445254.1">
    <property type="nucleotide sequence ID" value="NZ_BMDW01000002.1"/>
</dbReference>
<dbReference type="Proteomes" id="UP000618591">
    <property type="component" value="Unassembled WGS sequence"/>
</dbReference>
<keyword evidence="2" id="KW-1133">Transmembrane helix</keyword>
<keyword evidence="4" id="KW-1185">Reference proteome</keyword>
<evidence type="ECO:0000256" key="2">
    <source>
        <dbReference type="SAM" id="Phobius"/>
    </source>
</evidence>
<proteinExistence type="predicted"/>
<feature type="transmembrane region" description="Helical" evidence="2">
    <location>
        <begin position="12"/>
        <end position="34"/>
    </location>
</feature>
<keyword evidence="2" id="KW-0812">Transmembrane</keyword>
<keyword evidence="2" id="KW-0472">Membrane</keyword>
<dbReference type="EMBL" id="BMDW01000002">
    <property type="protein sequence ID" value="GGA37727.1"/>
    <property type="molecule type" value="Genomic_DNA"/>
</dbReference>
<gene>
    <name evidence="3" type="ORF">GCM10011395_05030</name>
</gene>
<sequence length="159" mass="16533">MFGSPDINGAAHVVQLALTPIFLLTGLASLLNVFTTRLGRIADRVDRLAANAADHPRQLARLRLRSTALDLAVLLAALAGALTCCAALTLFLGALRNAGTGYILFALFGSALICAISALAAFGFETILSGRSVREQAQPDGDEQEKNCKSPAPIDAGDA</sequence>
<protein>
    <recommendedName>
        <fullName evidence="5">DUF2721 domain-containing protein</fullName>
    </recommendedName>
</protein>